<evidence type="ECO:0008006" key="3">
    <source>
        <dbReference type="Google" id="ProtNLM"/>
    </source>
</evidence>
<dbReference type="Proteomes" id="UP000186817">
    <property type="component" value="Unassembled WGS sequence"/>
</dbReference>
<dbReference type="EMBL" id="LSRX01000205">
    <property type="protein sequence ID" value="OLQ04639.1"/>
    <property type="molecule type" value="Genomic_DNA"/>
</dbReference>
<dbReference type="OrthoDB" id="407199at2759"/>
<protein>
    <recommendedName>
        <fullName evidence="3">Apple domain-containing protein</fullName>
    </recommendedName>
</protein>
<proteinExistence type="predicted"/>
<organism evidence="1 2">
    <name type="scientific">Symbiodinium microadriaticum</name>
    <name type="common">Dinoflagellate</name>
    <name type="synonym">Zooxanthella microadriatica</name>
    <dbReference type="NCBI Taxonomy" id="2951"/>
    <lineage>
        <taxon>Eukaryota</taxon>
        <taxon>Sar</taxon>
        <taxon>Alveolata</taxon>
        <taxon>Dinophyceae</taxon>
        <taxon>Suessiales</taxon>
        <taxon>Symbiodiniaceae</taxon>
        <taxon>Symbiodinium</taxon>
    </lineage>
</organism>
<evidence type="ECO:0000313" key="2">
    <source>
        <dbReference type="Proteomes" id="UP000186817"/>
    </source>
</evidence>
<name>A0A1Q9EB41_SYMMI</name>
<dbReference type="AlphaFoldDB" id="A0A1Q9EB41"/>
<sequence length="317" mass="35711">MLRRTSQILQGLARERLSMIVSDCVWKANQLRQDLARTEQACTDLQTYFSVSSPRKQQEPAQGFGKNLHVLRFSPNGSERTFRDPQQAPLTAAGMLVTLLALCLQLAPAAEPSWEVDEGLNRACRHTYTWDVYEIYFGKHYCTETLEDCKSHCEQTAGCKGVEFSPDWSWANMGPGGRCEVWFDDINATVDYSSSSYKVTCLRYYNNPTQPQEINLASSEGLPGACRGASSSDTSTCYYSVHSTQPWQPSWYKKPKLTLEDCKKRCSFQAGCTGIEFMEEKGYCEVWKVPIKAVQNVPGYRCYPIEPLAAAEATVYP</sequence>
<reference evidence="1 2" key="1">
    <citation type="submission" date="2016-02" db="EMBL/GenBank/DDBJ databases">
        <title>Genome analysis of coral dinoflagellate symbionts highlights evolutionary adaptations to a symbiotic lifestyle.</title>
        <authorList>
            <person name="Aranda M."/>
            <person name="Li Y."/>
            <person name="Liew Y.J."/>
            <person name="Baumgarten S."/>
            <person name="Simakov O."/>
            <person name="Wilson M."/>
            <person name="Piel J."/>
            <person name="Ashoor H."/>
            <person name="Bougouffa S."/>
            <person name="Bajic V.B."/>
            <person name="Ryu T."/>
            <person name="Ravasi T."/>
            <person name="Bayer T."/>
            <person name="Micklem G."/>
            <person name="Kim H."/>
            <person name="Bhak J."/>
            <person name="Lajeunesse T.C."/>
            <person name="Voolstra C.R."/>
        </authorList>
    </citation>
    <scope>NUCLEOTIDE SEQUENCE [LARGE SCALE GENOMIC DNA]</scope>
    <source>
        <strain evidence="1 2">CCMP2467</strain>
    </source>
</reference>
<gene>
    <name evidence="1" type="ORF">AK812_SmicGene12264</name>
</gene>
<evidence type="ECO:0000313" key="1">
    <source>
        <dbReference type="EMBL" id="OLQ04639.1"/>
    </source>
</evidence>
<accession>A0A1Q9EB41</accession>
<comment type="caution">
    <text evidence="1">The sequence shown here is derived from an EMBL/GenBank/DDBJ whole genome shotgun (WGS) entry which is preliminary data.</text>
</comment>
<keyword evidence="2" id="KW-1185">Reference proteome</keyword>